<sequence length="120" mass="12833">MEGCLQNWVPKGVDRLLHCVAKEKLGTSDLSASKAGLEQCLTETSSLTCHVALRLGACCSSSLHNCSVPNLTPSARHPSASFPALLPFSGGDFYLFSWAQTSFRRVPQNCHLAKVCPLGA</sequence>
<protein>
    <submittedName>
        <fullName evidence="1">Uncharacterized protein</fullName>
    </submittedName>
</protein>
<comment type="caution">
    <text evidence="1">The sequence shown here is derived from an EMBL/GenBank/DDBJ whole genome shotgun (WGS) entry which is preliminary data.</text>
</comment>
<gene>
    <name evidence="1" type="ORF">mRhiFer1_008249</name>
</gene>
<dbReference type="Proteomes" id="UP000585614">
    <property type="component" value="Unassembled WGS sequence"/>
</dbReference>
<proteinExistence type="predicted"/>
<evidence type="ECO:0000313" key="2">
    <source>
        <dbReference type="Proteomes" id="UP000585614"/>
    </source>
</evidence>
<dbReference type="AlphaFoldDB" id="A0A7J7VR74"/>
<accession>A0A7J7VR74</accession>
<dbReference type="EMBL" id="JACAGC010000012">
    <property type="protein sequence ID" value="KAF6327528.1"/>
    <property type="molecule type" value="Genomic_DNA"/>
</dbReference>
<name>A0A7J7VR74_RHIFE</name>
<evidence type="ECO:0000313" key="1">
    <source>
        <dbReference type="EMBL" id="KAF6327528.1"/>
    </source>
</evidence>
<organism evidence="1 2">
    <name type="scientific">Rhinolophus ferrumequinum</name>
    <name type="common">Greater horseshoe bat</name>
    <dbReference type="NCBI Taxonomy" id="59479"/>
    <lineage>
        <taxon>Eukaryota</taxon>
        <taxon>Metazoa</taxon>
        <taxon>Chordata</taxon>
        <taxon>Craniata</taxon>
        <taxon>Vertebrata</taxon>
        <taxon>Euteleostomi</taxon>
        <taxon>Mammalia</taxon>
        <taxon>Eutheria</taxon>
        <taxon>Laurasiatheria</taxon>
        <taxon>Chiroptera</taxon>
        <taxon>Yinpterochiroptera</taxon>
        <taxon>Rhinolophoidea</taxon>
        <taxon>Rhinolophidae</taxon>
        <taxon>Rhinolophinae</taxon>
        <taxon>Rhinolophus</taxon>
    </lineage>
</organism>
<reference evidence="1 2" key="1">
    <citation type="journal article" date="2020" name="Nature">
        <title>Six reference-quality genomes reveal evolution of bat adaptations.</title>
        <authorList>
            <person name="Jebb D."/>
            <person name="Huang Z."/>
            <person name="Pippel M."/>
            <person name="Hughes G.M."/>
            <person name="Lavrichenko K."/>
            <person name="Devanna P."/>
            <person name="Winkler S."/>
            <person name="Jermiin L.S."/>
            <person name="Skirmuntt E.C."/>
            <person name="Katzourakis A."/>
            <person name="Burkitt-Gray L."/>
            <person name="Ray D.A."/>
            <person name="Sullivan K.A.M."/>
            <person name="Roscito J.G."/>
            <person name="Kirilenko B.M."/>
            <person name="Davalos L.M."/>
            <person name="Corthals A.P."/>
            <person name="Power M.L."/>
            <person name="Jones G."/>
            <person name="Ransome R.D."/>
            <person name="Dechmann D.K.N."/>
            <person name="Locatelli A.G."/>
            <person name="Puechmaille S.J."/>
            <person name="Fedrigo O."/>
            <person name="Jarvis E.D."/>
            <person name="Hiller M."/>
            <person name="Vernes S.C."/>
            <person name="Myers E.W."/>
            <person name="Teeling E.C."/>
        </authorList>
    </citation>
    <scope>NUCLEOTIDE SEQUENCE [LARGE SCALE GENOMIC DNA]</scope>
    <source>
        <strain evidence="1">MRhiFer1</strain>
        <tissue evidence="1">Lung</tissue>
    </source>
</reference>